<name>A0A1X7UD33_AMPQE</name>
<dbReference type="SMART" id="SM00706">
    <property type="entry name" value="TECPR"/>
    <property type="match status" value="5"/>
</dbReference>
<dbReference type="OrthoDB" id="424503at2759"/>
<protein>
    <recommendedName>
        <fullName evidence="4">Death domain-containing protein</fullName>
    </recommendedName>
</protein>
<evidence type="ECO:0000256" key="3">
    <source>
        <dbReference type="PROSITE-ProRule" id="PRU00023"/>
    </source>
</evidence>
<keyword evidence="1" id="KW-0677">Repeat</keyword>
<dbReference type="PROSITE" id="PS50297">
    <property type="entry name" value="ANK_REP_REGION"/>
    <property type="match status" value="4"/>
</dbReference>
<dbReference type="Pfam" id="PF12796">
    <property type="entry name" value="Ank_2"/>
    <property type="match status" value="2"/>
</dbReference>
<reference evidence="5" key="1">
    <citation type="submission" date="2017-05" db="UniProtKB">
        <authorList>
            <consortium name="EnsemblMetazoa"/>
        </authorList>
    </citation>
    <scope>IDENTIFICATION</scope>
</reference>
<dbReference type="SUPFAM" id="SSF48403">
    <property type="entry name" value="Ankyrin repeat"/>
    <property type="match status" value="1"/>
</dbReference>
<dbReference type="PROSITE" id="PS50088">
    <property type="entry name" value="ANK_REPEAT"/>
    <property type="match status" value="4"/>
</dbReference>
<dbReference type="eggNOG" id="KOG0504">
    <property type="taxonomic scope" value="Eukaryota"/>
</dbReference>
<dbReference type="InterPro" id="IPR006624">
    <property type="entry name" value="Beta-propeller_rpt_TECPR"/>
</dbReference>
<organism evidence="5">
    <name type="scientific">Amphimedon queenslandica</name>
    <name type="common">Sponge</name>
    <dbReference type="NCBI Taxonomy" id="400682"/>
    <lineage>
        <taxon>Eukaryota</taxon>
        <taxon>Metazoa</taxon>
        <taxon>Porifera</taxon>
        <taxon>Demospongiae</taxon>
        <taxon>Heteroscleromorpha</taxon>
        <taxon>Haplosclerida</taxon>
        <taxon>Niphatidae</taxon>
        <taxon>Amphimedon</taxon>
    </lineage>
</organism>
<dbReference type="PROSITE" id="PS50017">
    <property type="entry name" value="DEATH_DOMAIN"/>
    <property type="match status" value="1"/>
</dbReference>
<dbReference type="PANTHER" id="PTHR24198">
    <property type="entry name" value="ANKYRIN REPEAT AND PROTEIN KINASE DOMAIN-CONTAINING PROTEIN"/>
    <property type="match status" value="1"/>
</dbReference>
<feature type="repeat" description="ANK" evidence="3">
    <location>
        <begin position="568"/>
        <end position="600"/>
    </location>
</feature>
<dbReference type="GO" id="GO:0007165">
    <property type="term" value="P:signal transduction"/>
    <property type="evidence" value="ECO:0007669"/>
    <property type="project" value="InterPro"/>
</dbReference>
<feature type="repeat" description="ANK" evidence="3">
    <location>
        <begin position="474"/>
        <end position="506"/>
    </location>
</feature>
<dbReference type="Gene3D" id="1.25.40.20">
    <property type="entry name" value="Ankyrin repeat-containing domain"/>
    <property type="match status" value="2"/>
</dbReference>
<feature type="repeat" description="ANK" evidence="3">
    <location>
        <begin position="441"/>
        <end position="473"/>
    </location>
</feature>
<sequence>MIDVFQWRASIGLWNYCQAASSRSTNGHHSHSFKAAIDSKSGSITSGEKTSKLPATLFLIAFLSLSLSRHIFMIPPTGDVELNPGPNIDDRPDIPLLIQWLEPLVPWKQFGSCLVGMKEHDILKIEQEKLIIEDKKFALYSKWLLVNPKATWRDVINALENIKENRLVQDIKNYMDSDAASTVSSLSPRISNSDGDIETILFPKSDQRVQDTLDKLQAKFSHIMRKVKSTFCKKVIEKSGISIGLIIVILLSFLIPSVFCDEWTQIPGGLTSITGSVNHVWGTNAQHHIYRCSQPCIGNWVRIDGLLRQVDANDYEVWGVNHLNNLYKRPIDGSGSWARLPGTFYHVSASGNGYIWTIHSDYCAYKCKKPCSGSWSKVDNTCQLKQLDAGEQCLYAVNNTNHILSRPVDGSGSWRVVPGRMKHVTVGPHDIFGINPTNEKDGGNAFMMACENGHTQIVELLLKKQVNPNVQKKDGVNAFMLACQNGHTQIVEILLKKNVSPNVQGKDGVNALMLACQNGHTQIVELLLSGISPVRYDTGIDFSLTKDNTALIKTLLKVAVNPNIQDRKGYTPLMIASANGHKEIVKLLLTRKANPDIQANNGSTALTLAKTKDIVDDIVIFKFQSRRKQTHHSIDSGIFSTGSSSLSDTS</sequence>
<dbReference type="SMART" id="SM00248">
    <property type="entry name" value="ANK"/>
    <property type="match status" value="4"/>
</dbReference>
<feature type="repeat" description="ANK" evidence="3">
    <location>
        <begin position="507"/>
        <end position="529"/>
    </location>
</feature>
<dbReference type="InterPro" id="IPR011029">
    <property type="entry name" value="DEATH-like_dom_sf"/>
</dbReference>
<evidence type="ECO:0000256" key="2">
    <source>
        <dbReference type="ARBA" id="ARBA00023043"/>
    </source>
</evidence>
<evidence type="ECO:0000313" key="5">
    <source>
        <dbReference type="EnsemblMetazoa" id="Aqu2.1.25560_001"/>
    </source>
</evidence>
<dbReference type="InterPro" id="IPR000488">
    <property type="entry name" value="Death_dom"/>
</dbReference>
<evidence type="ECO:0000259" key="4">
    <source>
        <dbReference type="PROSITE" id="PS50017"/>
    </source>
</evidence>
<proteinExistence type="predicted"/>
<dbReference type="AlphaFoldDB" id="A0A1X7UD33"/>
<accession>A0A1X7UD33</accession>
<dbReference type="EnsemblMetazoa" id="Aqu2.1.25560_001">
    <property type="protein sequence ID" value="Aqu2.1.25560_001"/>
    <property type="gene ID" value="Aqu2.1.25560"/>
</dbReference>
<keyword evidence="2 3" id="KW-0040">ANK repeat</keyword>
<feature type="domain" description="Death" evidence="4">
    <location>
        <begin position="115"/>
        <end position="175"/>
    </location>
</feature>
<dbReference type="PANTHER" id="PTHR24198:SF165">
    <property type="entry name" value="ANKYRIN REPEAT-CONTAINING PROTEIN-RELATED"/>
    <property type="match status" value="1"/>
</dbReference>
<dbReference type="InterPro" id="IPR036770">
    <property type="entry name" value="Ankyrin_rpt-contain_sf"/>
</dbReference>
<dbReference type="Pfam" id="PF19193">
    <property type="entry name" value="Tectonin"/>
    <property type="match status" value="1"/>
</dbReference>
<dbReference type="CDD" id="cd01670">
    <property type="entry name" value="Death"/>
    <property type="match status" value="1"/>
</dbReference>
<dbReference type="InParanoid" id="A0A1X7UD33"/>
<dbReference type="InterPro" id="IPR002110">
    <property type="entry name" value="Ankyrin_rpt"/>
</dbReference>
<evidence type="ECO:0000256" key="1">
    <source>
        <dbReference type="ARBA" id="ARBA00022737"/>
    </source>
</evidence>
<dbReference type="Gene3D" id="1.10.533.10">
    <property type="entry name" value="Death Domain, Fas"/>
    <property type="match status" value="1"/>
</dbReference>